<evidence type="ECO:0000256" key="1">
    <source>
        <dbReference type="SAM" id="MobiDB-lite"/>
    </source>
</evidence>
<feature type="region of interest" description="Disordered" evidence="1">
    <location>
        <begin position="53"/>
        <end position="143"/>
    </location>
</feature>
<proteinExistence type="predicted"/>
<feature type="domain" description="Zinc finger CCHC" evidence="2">
    <location>
        <begin position="3"/>
        <end position="71"/>
    </location>
</feature>
<dbReference type="Pfam" id="PF23058">
    <property type="entry name" value="RBD_ZCCHC3_2nd"/>
    <property type="match status" value="1"/>
</dbReference>
<evidence type="ECO:0000313" key="3">
    <source>
        <dbReference type="EMBL" id="KAJ1169477.1"/>
    </source>
</evidence>
<dbReference type="InterPro" id="IPR057811">
    <property type="entry name" value="RBD_ZCCHC3_2nd"/>
</dbReference>
<feature type="compositionally biased region" description="Acidic residues" evidence="1">
    <location>
        <begin position="72"/>
        <end position="81"/>
    </location>
</feature>
<evidence type="ECO:0000313" key="4">
    <source>
        <dbReference type="Proteomes" id="UP001066276"/>
    </source>
</evidence>
<dbReference type="PANTHER" id="PTHR46486:SF1">
    <property type="entry name" value="CCHC-TYPE DOMAIN-CONTAINING PROTEIN"/>
    <property type="match status" value="1"/>
</dbReference>
<keyword evidence="4" id="KW-1185">Reference proteome</keyword>
<dbReference type="PANTHER" id="PTHR46486">
    <property type="entry name" value="CCHC-TYPE DOMAIN-CONTAINING PROTEIN"/>
    <property type="match status" value="1"/>
</dbReference>
<reference evidence="3" key="1">
    <citation type="journal article" date="2022" name="bioRxiv">
        <title>Sequencing and chromosome-scale assembly of the giantPleurodeles waltlgenome.</title>
        <authorList>
            <person name="Brown T."/>
            <person name="Elewa A."/>
            <person name="Iarovenko S."/>
            <person name="Subramanian E."/>
            <person name="Araus A.J."/>
            <person name="Petzold A."/>
            <person name="Susuki M."/>
            <person name="Suzuki K.-i.T."/>
            <person name="Hayashi T."/>
            <person name="Toyoda A."/>
            <person name="Oliveira C."/>
            <person name="Osipova E."/>
            <person name="Leigh N.D."/>
            <person name="Simon A."/>
            <person name="Yun M.H."/>
        </authorList>
    </citation>
    <scope>NUCLEOTIDE SEQUENCE</scope>
    <source>
        <strain evidence="3">20211129_DDA</strain>
        <tissue evidence="3">Liver</tissue>
    </source>
</reference>
<dbReference type="EMBL" id="JANPWB010000007">
    <property type="protein sequence ID" value="KAJ1169477.1"/>
    <property type="molecule type" value="Genomic_DNA"/>
</dbReference>
<evidence type="ECO:0000259" key="2">
    <source>
        <dbReference type="Pfam" id="PF23058"/>
    </source>
</evidence>
<accession>A0AAV7SZ08</accession>
<comment type="caution">
    <text evidence="3">The sequence shown here is derived from an EMBL/GenBank/DDBJ whole genome shotgun (WGS) entry which is preliminary data.</text>
</comment>
<name>A0AAV7SZ08_PLEWA</name>
<dbReference type="AlphaFoldDB" id="A0AAV7SZ08"/>
<protein>
    <recommendedName>
        <fullName evidence="2">Zinc finger CCHC domain-containing protein</fullName>
    </recommendedName>
</protein>
<organism evidence="3 4">
    <name type="scientific">Pleurodeles waltl</name>
    <name type="common">Iberian ribbed newt</name>
    <dbReference type="NCBI Taxonomy" id="8319"/>
    <lineage>
        <taxon>Eukaryota</taxon>
        <taxon>Metazoa</taxon>
        <taxon>Chordata</taxon>
        <taxon>Craniata</taxon>
        <taxon>Vertebrata</taxon>
        <taxon>Euteleostomi</taxon>
        <taxon>Amphibia</taxon>
        <taxon>Batrachia</taxon>
        <taxon>Caudata</taxon>
        <taxon>Salamandroidea</taxon>
        <taxon>Salamandridae</taxon>
        <taxon>Pleurodelinae</taxon>
        <taxon>Pleurodeles</taxon>
    </lineage>
</organism>
<sequence length="143" mass="15625">MTVHVYNPHVNIQDLITFLRRHCTVTIEPSRNLDSDGIWDGKWTVMVKLKEDPAAPDGIHHPSSSFSVGATQEEEQPENEGPDDKLDQVTKVLQEMRALASVMEASPPPSLGNSRAGRGLHGGGRAKPTRQPGGGRAQDQREV</sequence>
<dbReference type="Proteomes" id="UP001066276">
    <property type="component" value="Chromosome 4_1"/>
</dbReference>
<gene>
    <name evidence="3" type="ORF">NDU88_001370</name>
</gene>